<dbReference type="EMBL" id="MGHL01000010">
    <property type="protein sequence ID" value="OGM69635.1"/>
    <property type="molecule type" value="Genomic_DNA"/>
</dbReference>
<reference evidence="2 3" key="1">
    <citation type="journal article" date="2016" name="Nat. Commun.">
        <title>Thousands of microbial genomes shed light on interconnected biogeochemical processes in an aquifer system.</title>
        <authorList>
            <person name="Anantharaman K."/>
            <person name="Brown C.T."/>
            <person name="Hug L.A."/>
            <person name="Sharon I."/>
            <person name="Castelle C.J."/>
            <person name="Probst A.J."/>
            <person name="Thomas B.C."/>
            <person name="Singh A."/>
            <person name="Wilkins M.J."/>
            <person name="Karaoz U."/>
            <person name="Brodie E.L."/>
            <person name="Williams K.H."/>
            <person name="Hubbard S.S."/>
            <person name="Banfield J.F."/>
        </authorList>
    </citation>
    <scope>NUCLEOTIDE SEQUENCE [LARGE SCALE GENOMIC DNA]</scope>
</reference>
<proteinExistence type="predicted"/>
<dbReference type="STRING" id="1802525.A2975_00775"/>
<feature type="transmembrane region" description="Helical" evidence="1">
    <location>
        <begin position="51"/>
        <end position="70"/>
    </location>
</feature>
<keyword evidence="1" id="KW-1133">Transmembrane helix</keyword>
<evidence type="ECO:0000256" key="1">
    <source>
        <dbReference type="SAM" id="Phobius"/>
    </source>
</evidence>
<gene>
    <name evidence="2" type="ORF">A2975_00775</name>
</gene>
<dbReference type="AlphaFoldDB" id="A0A1F8C202"/>
<organism evidence="2 3">
    <name type="scientific">Candidatus Woesebacteria bacterium RIFCSPLOWO2_01_FULL_44_14</name>
    <dbReference type="NCBI Taxonomy" id="1802525"/>
    <lineage>
        <taxon>Bacteria</taxon>
        <taxon>Candidatus Woeseibacteriota</taxon>
    </lineage>
</organism>
<dbReference type="Pfam" id="PF18901">
    <property type="entry name" value="DUF5657"/>
    <property type="match status" value="1"/>
</dbReference>
<name>A0A1F8C202_9BACT</name>
<sequence>MLASSATVWSVAKIFALFGLGVYIIFAFVIVRQVAIMVKTLEVGFELPIRLISLAHLLFAIGIFIFALMVL</sequence>
<dbReference type="InterPro" id="IPR043716">
    <property type="entry name" value="DUF5657"/>
</dbReference>
<keyword evidence="1" id="KW-0812">Transmembrane</keyword>
<evidence type="ECO:0000313" key="3">
    <source>
        <dbReference type="Proteomes" id="UP000178429"/>
    </source>
</evidence>
<keyword evidence="1" id="KW-0472">Membrane</keyword>
<protein>
    <submittedName>
        <fullName evidence="2">Uncharacterized protein</fullName>
    </submittedName>
</protein>
<feature type="transmembrane region" description="Helical" evidence="1">
    <location>
        <begin position="6"/>
        <end position="31"/>
    </location>
</feature>
<dbReference type="Proteomes" id="UP000178429">
    <property type="component" value="Unassembled WGS sequence"/>
</dbReference>
<accession>A0A1F8C202</accession>
<evidence type="ECO:0000313" key="2">
    <source>
        <dbReference type="EMBL" id="OGM69635.1"/>
    </source>
</evidence>
<comment type="caution">
    <text evidence="2">The sequence shown here is derived from an EMBL/GenBank/DDBJ whole genome shotgun (WGS) entry which is preliminary data.</text>
</comment>